<dbReference type="InterPro" id="IPR050994">
    <property type="entry name" value="At_inactive_RLKs"/>
</dbReference>
<keyword evidence="2" id="KW-0418">Kinase</keyword>
<dbReference type="InterPro" id="IPR001245">
    <property type="entry name" value="Ser-Thr/Tyr_kinase_cat_dom"/>
</dbReference>
<gene>
    <name evidence="2" type="ORF">CDL12_14501</name>
</gene>
<evidence type="ECO:0000313" key="2">
    <source>
        <dbReference type="EMBL" id="PIN12876.1"/>
    </source>
</evidence>
<evidence type="ECO:0000259" key="1">
    <source>
        <dbReference type="PROSITE" id="PS50011"/>
    </source>
</evidence>
<dbReference type="Gene3D" id="1.10.510.10">
    <property type="entry name" value="Transferase(Phosphotransferase) domain 1"/>
    <property type="match status" value="2"/>
</dbReference>
<comment type="caution">
    <text evidence="2">The sequence shown here is derived from an EMBL/GenBank/DDBJ whole genome shotgun (WGS) entry which is preliminary data.</text>
</comment>
<organism evidence="2 3">
    <name type="scientific">Handroanthus impetiginosus</name>
    <dbReference type="NCBI Taxonomy" id="429701"/>
    <lineage>
        <taxon>Eukaryota</taxon>
        <taxon>Viridiplantae</taxon>
        <taxon>Streptophyta</taxon>
        <taxon>Embryophyta</taxon>
        <taxon>Tracheophyta</taxon>
        <taxon>Spermatophyta</taxon>
        <taxon>Magnoliopsida</taxon>
        <taxon>eudicotyledons</taxon>
        <taxon>Gunneridae</taxon>
        <taxon>Pentapetalae</taxon>
        <taxon>asterids</taxon>
        <taxon>lamiids</taxon>
        <taxon>Lamiales</taxon>
        <taxon>Bignoniaceae</taxon>
        <taxon>Crescentiina</taxon>
        <taxon>Tabebuia alliance</taxon>
        <taxon>Handroanthus</taxon>
    </lineage>
</organism>
<dbReference type="STRING" id="429701.A0A2G9H5T4"/>
<dbReference type="PANTHER" id="PTHR48010:SF1">
    <property type="entry name" value="PROTEIN KINASE DOMAIN-CONTAINING PROTEIN"/>
    <property type="match status" value="1"/>
</dbReference>
<keyword evidence="3" id="KW-1185">Reference proteome</keyword>
<dbReference type="InterPro" id="IPR000719">
    <property type="entry name" value="Prot_kinase_dom"/>
</dbReference>
<dbReference type="PROSITE" id="PS50011">
    <property type="entry name" value="PROTEIN_KINASE_DOM"/>
    <property type="match status" value="2"/>
</dbReference>
<sequence length="524" mass="58759">MGISELEFKRHMDTVGNVRHENVVALRAYYSSKHEKLMMYDYYSKGSVFALLHGQTGENRAHVDWATRLTIAIGAARGISEIHKQTGGELVHGNIKSSNIFLNPQHYGYVSDLGLANMTETTFMPTAQCYAPEIKGTRNVSQASNVYSFGILLLELLTRESPEPLPGGPDPVDLVKLASIFDEDLLKYPSIKKGMVKLLDIRTKCVSKSAKKRPKMSVVVKMLDDICKVNPVIRLPFERKLVDADPTFDLENLLFVEVLATGPFGTHYKARQKNGNTIMVMILRYVPTAFEKFKQHMEVIGGIWHENIVELRAYNLSTYENFLVYNYYNQGSVFAALLVGAARGVAHIHRQDGGKLVHESIESSTIFINDENHGVSPGYCAPEVIDTNEVSQASDVYCFGVVLLELLTGKPSQDTTNDGGVIFSLVDRIKFVLLDELTAEMFDVQLLRYPHDKEAMVQVLQIALDCVAIVPERRPRMPEIVKMLEEISGFGPSHRSSLEHVLEHKCIESRLEDLLEDLLPKLTS</sequence>
<dbReference type="EC" id="2.7.11.1" evidence="2"/>
<dbReference type="PANTHER" id="PTHR48010">
    <property type="entry name" value="OS05G0588300 PROTEIN"/>
    <property type="match status" value="1"/>
</dbReference>
<feature type="domain" description="Protein kinase" evidence="1">
    <location>
        <begin position="1"/>
        <end position="233"/>
    </location>
</feature>
<dbReference type="OrthoDB" id="540454at2759"/>
<dbReference type="Proteomes" id="UP000231279">
    <property type="component" value="Unassembled WGS sequence"/>
</dbReference>
<reference evidence="3" key="1">
    <citation type="journal article" date="2018" name="Gigascience">
        <title>Genome assembly of the Pink Ipe (Handroanthus impetiginosus, Bignoniaceae), a highly valued, ecologically keystone Neotropical timber forest tree.</title>
        <authorList>
            <person name="Silva-Junior O.B."/>
            <person name="Grattapaglia D."/>
            <person name="Novaes E."/>
            <person name="Collevatti R.G."/>
        </authorList>
    </citation>
    <scope>NUCLEOTIDE SEQUENCE [LARGE SCALE GENOMIC DNA]</scope>
    <source>
        <strain evidence="3">cv. UFG-1</strain>
    </source>
</reference>
<dbReference type="EMBL" id="NKXS01002598">
    <property type="protein sequence ID" value="PIN12876.1"/>
    <property type="molecule type" value="Genomic_DNA"/>
</dbReference>
<protein>
    <submittedName>
        <fullName evidence="2">Ca2+/calmodulin-dependent protein kinase, EF-Hand protein superfamily</fullName>
        <ecNumber evidence="2">2.7.11.1</ecNumber>
    </submittedName>
</protein>
<dbReference type="SUPFAM" id="SSF56112">
    <property type="entry name" value="Protein kinase-like (PK-like)"/>
    <property type="match status" value="2"/>
</dbReference>
<evidence type="ECO:0000313" key="3">
    <source>
        <dbReference type="Proteomes" id="UP000231279"/>
    </source>
</evidence>
<proteinExistence type="predicted"/>
<accession>A0A2G9H5T4</accession>
<dbReference type="Pfam" id="PF07714">
    <property type="entry name" value="PK_Tyr_Ser-Thr"/>
    <property type="match status" value="2"/>
</dbReference>
<keyword evidence="2" id="KW-0808">Transferase</keyword>
<name>A0A2G9H5T4_9LAMI</name>
<dbReference type="InterPro" id="IPR011009">
    <property type="entry name" value="Kinase-like_dom_sf"/>
</dbReference>
<dbReference type="GO" id="GO:0004674">
    <property type="term" value="F:protein serine/threonine kinase activity"/>
    <property type="evidence" value="ECO:0007669"/>
    <property type="project" value="UniProtKB-EC"/>
</dbReference>
<dbReference type="AlphaFoldDB" id="A0A2G9H5T4"/>
<dbReference type="Gene3D" id="3.30.200.20">
    <property type="entry name" value="Phosphorylase Kinase, domain 1"/>
    <property type="match status" value="2"/>
</dbReference>
<dbReference type="GO" id="GO:0005524">
    <property type="term" value="F:ATP binding"/>
    <property type="evidence" value="ECO:0007669"/>
    <property type="project" value="InterPro"/>
</dbReference>
<feature type="domain" description="Protein kinase" evidence="1">
    <location>
        <begin position="253"/>
        <end position="507"/>
    </location>
</feature>